<keyword evidence="2" id="KW-0812">Transmembrane</keyword>
<gene>
    <name evidence="10" type="ORF">J0S82_015081</name>
</gene>
<evidence type="ECO:0000256" key="1">
    <source>
        <dbReference type="ARBA" id="ARBA00004141"/>
    </source>
</evidence>
<dbReference type="PANTHER" id="PTHR45695">
    <property type="entry name" value="LEUCOKININ RECEPTOR-RELATED"/>
    <property type="match status" value="1"/>
</dbReference>
<dbReference type="Proteomes" id="UP000700334">
    <property type="component" value="Unassembled WGS sequence"/>
</dbReference>
<evidence type="ECO:0000256" key="3">
    <source>
        <dbReference type="ARBA" id="ARBA00022989"/>
    </source>
</evidence>
<dbReference type="InterPro" id="IPR000276">
    <property type="entry name" value="GPCR_Rhodpsn"/>
</dbReference>
<evidence type="ECO:0000259" key="9">
    <source>
        <dbReference type="PROSITE" id="PS50262"/>
    </source>
</evidence>
<comment type="caution">
    <text evidence="10">The sequence shown here is derived from an EMBL/GenBank/DDBJ whole genome shotgun (WGS) entry which is preliminary data.</text>
</comment>
<feature type="region of interest" description="Disordered" evidence="8">
    <location>
        <begin position="172"/>
        <end position="278"/>
    </location>
</feature>
<dbReference type="OrthoDB" id="2132067at2759"/>
<keyword evidence="7" id="KW-0807">Transducer</keyword>
<evidence type="ECO:0000256" key="7">
    <source>
        <dbReference type="ARBA" id="ARBA00023224"/>
    </source>
</evidence>
<dbReference type="PANTHER" id="PTHR45695:SF25">
    <property type="entry name" value="GALANIN RECEPTOR 1"/>
    <property type="match status" value="1"/>
</dbReference>
<accession>A0A8J6DDY3</accession>
<keyword evidence="5" id="KW-0472">Membrane</keyword>
<evidence type="ECO:0000256" key="8">
    <source>
        <dbReference type="SAM" id="MobiDB-lite"/>
    </source>
</evidence>
<comment type="subcellular location">
    <subcellularLocation>
        <location evidence="1">Membrane</location>
        <topology evidence="1">Multi-pass membrane protein</topology>
    </subcellularLocation>
</comment>
<keyword evidence="3" id="KW-1133">Transmembrane helix</keyword>
<dbReference type="PRINTS" id="PR00237">
    <property type="entry name" value="GPCRRHODOPSN"/>
</dbReference>
<keyword evidence="11" id="KW-1185">Reference proteome</keyword>
<dbReference type="Pfam" id="PF00001">
    <property type="entry name" value="7tm_1"/>
    <property type="match status" value="1"/>
</dbReference>
<evidence type="ECO:0000256" key="5">
    <source>
        <dbReference type="ARBA" id="ARBA00023136"/>
    </source>
</evidence>
<protein>
    <submittedName>
        <fullName evidence="10">Galanin receptor type 1</fullName>
    </submittedName>
</protein>
<dbReference type="SUPFAM" id="SSF81321">
    <property type="entry name" value="Family A G protein-coupled receptor-like"/>
    <property type="match status" value="1"/>
</dbReference>
<keyword evidence="4" id="KW-0297">G-protein coupled receptor</keyword>
<dbReference type="PROSITE" id="PS50262">
    <property type="entry name" value="G_PROTEIN_RECEP_F1_2"/>
    <property type="match status" value="1"/>
</dbReference>
<name>A0A8J6DDY3_GALPY</name>
<dbReference type="GO" id="GO:0005886">
    <property type="term" value="C:plasma membrane"/>
    <property type="evidence" value="ECO:0007669"/>
    <property type="project" value="TreeGrafter"/>
</dbReference>
<evidence type="ECO:0000256" key="6">
    <source>
        <dbReference type="ARBA" id="ARBA00023170"/>
    </source>
</evidence>
<organism evidence="10 11">
    <name type="scientific">Galemys pyrenaicus</name>
    <name type="common">Iberian desman</name>
    <name type="synonym">Pyrenean desman</name>
    <dbReference type="NCBI Taxonomy" id="202257"/>
    <lineage>
        <taxon>Eukaryota</taxon>
        <taxon>Metazoa</taxon>
        <taxon>Chordata</taxon>
        <taxon>Craniata</taxon>
        <taxon>Vertebrata</taxon>
        <taxon>Euteleostomi</taxon>
        <taxon>Mammalia</taxon>
        <taxon>Eutheria</taxon>
        <taxon>Laurasiatheria</taxon>
        <taxon>Eulipotyphla</taxon>
        <taxon>Talpidae</taxon>
        <taxon>Galemys</taxon>
    </lineage>
</organism>
<feature type="domain" description="G-protein coupled receptors family 1 profile" evidence="9">
    <location>
        <begin position="281"/>
        <end position="340"/>
    </location>
</feature>
<dbReference type="InterPro" id="IPR017452">
    <property type="entry name" value="GPCR_Rhodpsn_7TM"/>
</dbReference>
<feature type="region of interest" description="Disordered" evidence="8">
    <location>
        <begin position="1"/>
        <end position="33"/>
    </location>
</feature>
<evidence type="ECO:0000256" key="2">
    <source>
        <dbReference type="ARBA" id="ARBA00022692"/>
    </source>
</evidence>
<dbReference type="AlphaFoldDB" id="A0A8J6DDY3"/>
<proteinExistence type="predicted"/>
<feature type="compositionally biased region" description="Basic and acidic residues" evidence="8">
    <location>
        <begin position="366"/>
        <end position="375"/>
    </location>
</feature>
<feature type="region of interest" description="Disordered" evidence="8">
    <location>
        <begin position="366"/>
        <end position="386"/>
    </location>
</feature>
<evidence type="ECO:0000313" key="10">
    <source>
        <dbReference type="EMBL" id="KAG8504365.1"/>
    </source>
</evidence>
<dbReference type="Gene3D" id="1.20.1070.10">
    <property type="entry name" value="Rhodopsin 7-helix transmembrane proteins"/>
    <property type="match status" value="1"/>
</dbReference>
<sequence length="386" mass="40456">MGSGGLGKSFSSAGKRKGDAVSTAGGPGRGRRSWAVWKAGRSARVAWALQDQPQCPAVLRLRVSTPGGAVPRPFGSEPGWTAVKSKAASCQAASPLTLPCPAGPQPLLQGGGGVRAPAVRPPDAKSVGGCRPGQGWPAAALGLGPRRLPGSGRAGQALHAQRRTARAATSVLLAPGPPRSLVSCAEPAPSAGRHGRQRHHVSEPCSPGQGACPVRSGPSGGKGRGTQRVQDRAACSGGGLRSCRQPRPRLTGQRGLPGGKWHREPSCGMKGPRASPSLGEKTAQTVLVVVVVFGISWLPHHVIRLWVEFGHFPLTPASFLFRITAHCLAYSNSSVNPIIYAFLSENFRKAYKQVFRCRLRGRSPLRDAKESRSRADTPPSTNCSHM</sequence>
<dbReference type="GO" id="GO:0004930">
    <property type="term" value="F:G protein-coupled receptor activity"/>
    <property type="evidence" value="ECO:0007669"/>
    <property type="project" value="UniProtKB-KW"/>
</dbReference>
<evidence type="ECO:0000256" key="4">
    <source>
        <dbReference type="ARBA" id="ARBA00023040"/>
    </source>
</evidence>
<keyword evidence="6 10" id="KW-0675">Receptor</keyword>
<reference evidence="10" key="1">
    <citation type="journal article" date="2021" name="Evol. Appl.">
        <title>The genome of the Pyrenean desman and the effects of bottlenecks and inbreeding on the genomic landscape of an endangered species.</title>
        <authorList>
            <person name="Escoda L."/>
            <person name="Castresana J."/>
        </authorList>
    </citation>
    <scope>NUCLEOTIDE SEQUENCE</scope>
    <source>
        <strain evidence="10">IBE-C5619</strain>
    </source>
</reference>
<evidence type="ECO:0000313" key="11">
    <source>
        <dbReference type="Proteomes" id="UP000700334"/>
    </source>
</evidence>
<dbReference type="EMBL" id="JAGFMF010012294">
    <property type="protein sequence ID" value="KAG8504365.1"/>
    <property type="molecule type" value="Genomic_DNA"/>
</dbReference>